<organism evidence="1 2">
    <name type="scientific">Kribbella alba</name>
    <dbReference type="NCBI Taxonomy" id="190197"/>
    <lineage>
        <taxon>Bacteria</taxon>
        <taxon>Bacillati</taxon>
        <taxon>Actinomycetota</taxon>
        <taxon>Actinomycetes</taxon>
        <taxon>Propionibacteriales</taxon>
        <taxon>Kribbellaceae</taxon>
        <taxon>Kribbella</taxon>
    </lineage>
</organism>
<reference evidence="1 2" key="1">
    <citation type="journal article" date="2019" name="Int. J. Syst. Evol. Microbiol.">
        <title>The Global Catalogue of Microorganisms (GCM) 10K type strain sequencing project: providing services to taxonomists for standard genome sequencing and annotation.</title>
        <authorList>
            <consortium name="The Broad Institute Genomics Platform"/>
            <consortium name="The Broad Institute Genome Sequencing Center for Infectious Disease"/>
            <person name="Wu L."/>
            <person name="Ma J."/>
        </authorList>
    </citation>
    <scope>NUCLEOTIDE SEQUENCE [LARGE SCALE GENOMIC DNA]</scope>
    <source>
        <strain evidence="1 2">JCM 14306</strain>
    </source>
</reference>
<evidence type="ECO:0000313" key="1">
    <source>
        <dbReference type="EMBL" id="GAA1645751.1"/>
    </source>
</evidence>
<name>A0ABN2FGE8_9ACTN</name>
<dbReference type="EMBL" id="BAAANE010000007">
    <property type="protein sequence ID" value="GAA1645751.1"/>
    <property type="molecule type" value="Genomic_DNA"/>
</dbReference>
<gene>
    <name evidence="1" type="ORF">GCM10009744_40800</name>
</gene>
<dbReference type="Proteomes" id="UP001501319">
    <property type="component" value="Unassembled WGS sequence"/>
</dbReference>
<evidence type="ECO:0000313" key="2">
    <source>
        <dbReference type="Proteomes" id="UP001501319"/>
    </source>
</evidence>
<accession>A0ABN2FGE8</accession>
<sequence length="73" mass="7354">MIPRPACFSSPKIGGDEIRLDNISGAIRAMAPAAMVPVGIKTYAGVLVRGFPDAGGGGWKTLPITAGGRDTAG</sequence>
<keyword evidence="2" id="KW-1185">Reference proteome</keyword>
<comment type="caution">
    <text evidence="1">The sequence shown here is derived from an EMBL/GenBank/DDBJ whole genome shotgun (WGS) entry which is preliminary data.</text>
</comment>
<protein>
    <submittedName>
        <fullName evidence="1">Uncharacterized protein</fullName>
    </submittedName>
</protein>
<proteinExistence type="predicted"/>